<feature type="region of interest" description="Disordered" evidence="1">
    <location>
        <begin position="148"/>
        <end position="168"/>
    </location>
</feature>
<name>A0ABN2PZ05_9PSEU</name>
<keyword evidence="3" id="KW-1185">Reference proteome</keyword>
<gene>
    <name evidence="2" type="ORF">GCM10009754_01180</name>
</gene>
<reference evidence="2 3" key="1">
    <citation type="journal article" date="2019" name="Int. J. Syst. Evol. Microbiol.">
        <title>The Global Catalogue of Microorganisms (GCM) 10K type strain sequencing project: providing services to taxonomists for standard genome sequencing and annotation.</title>
        <authorList>
            <consortium name="The Broad Institute Genomics Platform"/>
            <consortium name="The Broad Institute Genome Sequencing Center for Infectious Disease"/>
            <person name="Wu L."/>
            <person name="Ma J."/>
        </authorList>
    </citation>
    <scope>NUCLEOTIDE SEQUENCE [LARGE SCALE GENOMIC DNA]</scope>
    <source>
        <strain evidence="2 3">JCM 14545</strain>
    </source>
</reference>
<proteinExistence type="predicted"/>
<evidence type="ECO:0000256" key="1">
    <source>
        <dbReference type="SAM" id="MobiDB-lite"/>
    </source>
</evidence>
<evidence type="ECO:0000313" key="2">
    <source>
        <dbReference type="EMBL" id="GAA1937926.1"/>
    </source>
</evidence>
<organism evidence="2 3">
    <name type="scientific">Amycolatopsis minnesotensis</name>
    <dbReference type="NCBI Taxonomy" id="337894"/>
    <lineage>
        <taxon>Bacteria</taxon>
        <taxon>Bacillati</taxon>
        <taxon>Actinomycetota</taxon>
        <taxon>Actinomycetes</taxon>
        <taxon>Pseudonocardiales</taxon>
        <taxon>Pseudonocardiaceae</taxon>
        <taxon>Amycolatopsis</taxon>
    </lineage>
</organism>
<protein>
    <submittedName>
        <fullName evidence="2">Uncharacterized protein</fullName>
    </submittedName>
</protein>
<dbReference type="EMBL" id="BAAANN010000001">
    <property type="protein sequence ID" value="GAA1937926.1"/>
    <property type="molecule type" value="Genomic_DNA"/>
</dbReference>
<sequence>MNAPLFATVTVRASDFDVHGTFGSHGDAAVAADWLTDADTFARPVALHPPETDPLTTRATAEMNGDVIELPAPVADRLAAHHTNPDTPGAVVVSLLIDPPARRLALFVGPFATVTEARAWIAEAAGASRSGIYRAGLRIHPLRRTDLVPVPTAAPRPDTTPGVAEGVA</sequence>
<dbReference type="RefSeq" id="WP_344412122.1">
    <property type="nucleotide sequence ID" value="NZ_BAAANN010000001.1"/>
</dbReference>
<accession>A0ABN2PZ05</accession>
<dbReference type="Proteomes" id="UP001501116">
    <property type="component" value="Unassembled WGS sequence"/>
</dbReference>
<comment type="caution">
    <text evidence="2">The sequence shown here is derived from an EMBL/GenBank/DDBJ whole genome shotgun (WGS) entry which is preliminary data.</text>
</comment>
<evidence type="ECO:0000313" key="3">
    <source>
        <dbReference type="Proteomes" id="UP001501116"/>
    </source>
</evidence>